<dbReference type="GO" id="GO:0015031">
    <property type="term" value="P:protein transport"/>
    <property type="evidence" value="ECO:0007669"/>
    <property type="project" value="InterPro"/>
</dbReference>
<dbReference type="PANTHER" id="PTHR10906">
    <property type="entry name" value="SECY/SEC61-ALPHA FAMILY MEMBER"/>
    <property type="match status" value="1"/>
</dbReference>
<dbReference type="InterPro" id="IPR023201">
    <property type="entry name" value="SecY_dom_sf"/>
</dbReference>
<dbReference type="EMBL" id="FUXI01000016">
    <property type="protein sequence ID" value="SJZ82299.1"/>
    <property type="molecule type" value="Genomic_DNA"/>
</dbReference>
<dbReference type="Proteomes" id="UP000190328">
    <property type="component" value="Unassembled WGS sequence"/>
</dbReference>
<feature type="transmembrane region" description="Helical" evidence="2">
    <location>
        <begin position="368"/>
        <end position="389"/>
    </location>
</feature>
<dbReference type="InterPro" id="IPR002208">
    <property type="entry name" value="SecY/SEC61-alpha"/>
</dbReference>
<accession>A0A1T4NSM0</accession>
<keyword evidence="2" id="KW-0472">Membrane</keyword>
<reference evidence="3 4" key="1">
    <citation type="submission" date="2017-02" db="EMBL/GenBank/DDBJ databases">
        <authorList>
            <person name="Peterson S.W."/>
        </authorList>
    </citation>
    <scope>NUCLEOTIDE SEQUENCE [LARGE SCALE GENOMIC DNA]</scope>
    <source>
        <strain evidence="3 4">ATCC BAA-1030</strain>
    </source>
</reference>
<dbReference type="SUPFAM" id="SSF103491">
    <property type="entry name" value="Preprotein translocase SecY subunit"/>
    <property type="match status" value="1"/>
</dbReference>
<dbReference type="Pfam" id="PF00344">
    <property type="entry name" value="SecY"/>
    <property type="match status" value="1"/>
</dbReference>
<dbReference type="Gene3D" id="1.10.3370.10">
    <property type="entry name" value="SecY subunit domain"/>
    <property type="match status" value="1"/>
</dbReference>
<dbReference type="PRINTS" id="PR00303">
    <property type="entry name" value="SECYTRNLCASE"/>
</dbReference>
<feature type="transmembrane region" description="Helical" evidence="2">
    <location>
        <begin position="167"/>
        <end position="184"/>
    </location>
</feature>
<evidence type="ECO:0000313" key="4">
    <source>
        <dbReference type="Proteomes" id="UP000190328"/>
    </source>
</evidence>
<name>A0A1T4NSM0_9ENTE</name>
<gene>
    <name evidence="3" type="ORF">SAMN02745116_01543</name>
</gene>
<keyword evidence="4" id="KW-1185">Reference proteome</keyword>
<evidence type="ECO:0000256" key="1">
    <source>
        <dbReference type="RuleBase" id="RU004349"/>
    </source>
</evidence>
<keyword evidence="2" id="KW-1133">Transmembrane helix</keyword>
<feature type="transmembrane region" description="Helical" evidence="2">
    <location>
        <begin position="289"/>
        <end position="308"/>
    </location>
</feature>
<feature type="transmembrane region" description="Helical" evidence="2">
    <location>
        <begin position="237"/>
        <end position="258"/>
    </location>
</feature>
<dbReference type="RefSeq" id="WP_078807477.1">
    <property type="nucleotide sequence ID" value="NZ_FUXI01000016.1"/>
</dbReference>
<protein>
    <submittedName>
        <fullName evidence="3">Preprotein translocase subunit SecY</fullName>
    </submittedName>
</protein>
<feature type="transmembrane region" description="Helical" evidence="2">
    <location>
        <begin position="62"/>
        <end position="82"/>
    </location>
</feature>
<organism evidence="3 4">
    <name type="scientific">Pilibacter termitis</name>
    <dbReference type="NCBI Taxonomy" id="263852"/>
    <lineage>
        <taxon>Bacteria</taxon>
        <taxon>Bacillati</taxon>
        <taxon>Bacillota</taxon>
        <taxon>Bacilli</taxon>
        <taxon>Lactobacillales</taxon>
        <taxon>Enterococcaceae</taxon>
        <taxon>Pilibacter</taxon>
    </lineage>
</organism>
<sequence>MKKNKILFQRIIYSGLLLFLLQLGRNVLLPGMKVVPLSNSSENQFLEFITRTTGGDFFNPSFFSLGMGPYMTALIIWTTLTVSEFDWIKNLSERAKGYFQRGLTFVFAVIQAMIFLPKLKAVQDFGQDPTIFHLSASTMTILYLITGGMFLSWLADRNCENGIGGQSLFIVPSVMANIPAMLVSGKTGKVSFQPSFLLILSIVTIVFVVVTIFLYNSEYRINIERIGVTSEFTHSYIPIRLLTSGAMPFMFAVTFFSLPNLLLMNEKVKDTIFSYWLSRLFSYNTVEGIFTYGVVIYLLALSFSFINVRPYDIAKNLRESGDYVLGLPPGNKTQRFFTRKVWMISSIGSLYLVLVSMIPLFIGLKNDLYSNLSFYFGSIFMLIIILENITKEVKFIYQMENYTIFQKKHH</sequence>
<evidence type="ECO:0000313" key="3">
    <source>
        <dbReference type="EMBL" id="SJZ82299.1"/>
    </source>
</evidence>
<dbReference type="AlphaFoldDB" id="A0A1T4NSM0"/>
<evidence type="ECO:0000256" key="2">
    <source>
        <dbReference type="SAM" id="Phobius"/>
    </source>
</evidence>
<keyword evidence="2" id="KW-0812">Transmembrane</keyword>
<comment type="similarity">
    <text evidence="1">Belongs to the SecY/SEC61-alpha family.</text>
</comment>
<dbReference type="PIRSF" id="PIRSF004557">
    <property type="entry name" value="SecY"/>
    <property type="match status" value="1"/>
</dbReference>
<feature type="transmembrane region" description="Helical" evidence="2">
    <location>
        <begin position="196"/>
        <end position="216"/>
    </location>
</feature>
<dbReference type="STRING" id="263852.SAMN02745116_01543"/>
<dbReference type="OrthoDB" id="2055747at2"/>
<proteinExistence type="inferred from homology"/>
<feature type="transmembrane region" description="Helical" evidence="2">
    <location>
        <begin position="131"/>
        <end position="155"/>
    </location>
</feature>
<feature type="transmembrane region" description="Helical" evidence="2">
    <location>
        <begin position="341"/>
        <end position="362"/>
    </location>
</feature>
<dbReference type="GO" id="GO:0016020">
    <property type="term" value="C:membrane"/>
    <property type="evidence" value="ECO:0007669"/>
    <property type="project" value="InterPro"/>
</dbReference>
<feature type="transmembrane region" description="Helical" evidence="2">
    <location>
        <begin position="102"/>
        <end position="119"/>
    </location>
</feature>